<feature type="domain" description="Ionotropic glutamate receptor C-terminal" evidence="4">
    <location>
        <begin position="54"/>
        <end position="278"/>
    </location>
</feature>
<sequence>MRNLSNLVSTLALICLGAATACAPTDDTASSTSSAPAAASECTKDSLSTLTKGSITFGTDQPAYPPWFVDDDPANGKGFESAVAYAVAGKLGYAAEDVKWVRVPFNSAIAPGPKTFDANLNEFSITDERKQAVDFSSPYFNVTQAVVAVKSSPAAGVTTLDGLKGLKLGAQVGTTSYTAAKAIDPGVAVFNNNDDAKAALSNGQIDALVLDLPTAFQVQSELTDGVIVGQLPSGTEKAEQFGIVLDKGSPLTTCVSKAVDALGNDGELFKLQKVWLTGAGNAPVLS</sequence>
<dbReference type="GO" id="GO:0015276">
    <property type="term" value="F:ligand-gated monoatomic ion channel activity"/>
    <property type="evidence" value="ECO:0007669"/>
    <property type="project" value="InterPro"/>
</dbReference>
<dbReference type="SMART" id="SM00079">
    <property type="entry name" value="PBPe"/>
    <property type="match status" value="1"/>
</dbReference>
<comment type="caution">
    <text evidence="5">The sequence shown here is derived from an EMBL/GenBank/DDBJ whole genome shotgun (WGS) entry which is preliminary data.</text>
</comment>
<name>A0A502E8V2_9MYCO</name>
<dbReference type="AlphaFoldDB" id="A0A502E8V2"/>
<evidence type="ECO:0000256" key="1">
    <source>
        <dbReference type="ARBA" id="ARBA00022729"/>
    </source>
</evidence>
<gene>
    <name evidence="5" type="ORF">EAH80_18685</name>
</gene>
<feature type="chain" id="PRO_5021225287" evidence="2">
    <location>
        <begin position="24"/>
        <end position="286"/>
    </location>
</feature>
<dbReference type="CDD" id="cd13530">
    <property type="entry name" value="PBP2_peptides_like"/>
    <property type="match status" value="1"/>
</dbReference>
<keyword evidence="1 2" id="KW-0732">Signal</keyword>
<dbReference type="SMART" id="SM00062">
    <property type="entry name" value="PBPb"/>
    <property type="match status" value="1"/>
</dbReference>
<evidence type="ECO:0000256" key="2">
    <source>
        <dbReference type="SAM" id="SignalP"/>
    </source>
</evidence>
<dbReference type="EMBL" id="RCZG01000007">
    <property type="protein sequence ID" value="TPG32890.1"/>
    <property type="molecule type" value="Genomic_DNA"/>
</dbReference>
<evidence type="ECO:0000259" key="3">
    <source>
        <dbReference type="SMART" id="SM00062"/>
    </source>
</evidence>
<dbReference type="SUPFAM" id="SSF53850">
    <property type="entry name" value="Periplasmic binding protein-like II"/>
    <property type="match status" value="1"/>
</dbReference>
<reference evidence="5 6" key="1">
    <citation type="journal article" date="2019" name="Environ. Microbiol.">
        <title>Species interactions and distinct microbial communities in high Arctic permafrost affected cryosols are associated with the CH4 and CO2 gas fluxes.</title>
        <authorList>
            <person name="Altshuler I."/>
            <person name="Hamel J."/>
            <person name="Turney S."/>
            <person name="Magnuson E."/>
            <person name="Levesque R."/>
            <person name="Greer C."/>
            <person name="Whyte L.G."/>
        </authorList>
    </citation>
    <scope>NUCLEOTIDE SEQUENCE [LARGE SCALE GENOMIC DNA]</scope>
    <source>
        <strain evidence="5 6">S5.20</strain>
    </source>
</reference>
<dbReference type="OrthoDB" id="8454826at2"/>
<accession>A0A502E8V2</accession>
<evidence type="ECO:0000313" key="5">
    <source>
        <dbReference type="EMBL" id="TPG32890.1"/>
    </source>
</evidence>
<dbReference type="InterPro" id="IPR001320">
    <property type="entry name" value="Iontro_rcpt_C"/>
</dbReference>
<feature type="domain" description="Solute-binding protein family 3/N-terminal" evidence="3">
    <location>
        <begin position="54"/>
        <end position="279"/>
    </location>
</feature>
<dbReference type="PROSITE" id="PS51257">
    <property type="entry name" value="PROKAR_LIPOPROTEIN"/>
    <property type="match status" value="1"/>
</dbReference>
<dbReference type="InterPro" id="IPR001638">
    <property type="entry name" value="Solute-binding_3/MltF_N"/>
</dbReference>
<keyword evidence="6" id="KW-1185">Reference proteome</keyword>
<feature type="signal peptide" evidence="2">
    <location>
        <begin position="1"/>
        <end position="23"/>
    </location>
</feature>
<dbReference type="Gene3D" id="3.40.190.10">
    <property type="entry name" value="Periplasmic binding protein-like II"/>
    <property type="match status" value="2"/>
</dbReference>
<dbReference type="Proteomes" id="UP000320095">
    <property type="component" value="Unassembled WGS sequence"/>
</dbReference>
<protein>
    <submittedName>
        <fullName evidence="5">Amino acid ABC transporter substrate-binding protein</fullName>
    </submittedName>
</protein>
<evidence type="ECO:0000259" key="4">
    <source>
        <dbReference type="SMART" id="SM00079"/>
    </source>
</evidence>
<dbReference type="PANTHER" id="PTHR35936">
    <property type="entry name" value="MEMBRANE-BOUND LYTIC MUREIN TRANSGLYCOSYLASE F"/>
    <property type="match status" value="1"/>
</dbReference>
<evidence type="ECO:0000313" key="6">
    <source>
        <dbReference type="Proteomes" id="UP000320095"/>
    </source>
</evidence>
<dbReference type="Pfam" id="PF00497">
    <property type="entry name" value="SBP_bac_3"/>
    <property type="match status" value="1"/>
</dbReference>
<dbReference type="GO" id="GO:0016020">
    <property type="term" value="C:membrane"/>
    <property type="evidence" value="ECO:0007669"/>
    <property type="project" value="InterPro"/>
</dbReference>
<dbReference type="RefSeq" id="WP_140694027.1">
    <property type="nucleotide sequence ID" value="NZ_RCZG01000007.1"/>
</dbReference>
<organism evidence="5 6">
    <name type="scientific">Mycolicibacterium hodleri</name>
    <dbReference type="NCBI Taxonomy" id="49897"/>
    <lineage>
        <taxon>Bacteria</taxon>
        <taxon>Bacillati</taxon>
        <taxon>Actinomycetota</taxon>
        <taxon>Actinomycetes</taxon>
        <taxon>Mycobacteriales</taxon>
        <taxon>Mycobacteriaceae</taxon>
        <taxon>Mycolicibacterium</taxon>
    </lineage>
</organism>
<proteinExistence type="predicted"/>
<dbReference type="PANTHER" id="PTHR35936:SF17">
    <property type="entry name" value="ARGININE-BINDING EXTRACELLULAR PROTEIN ARTP"/>
    <property type="match status" value="1"/>
</dbReference>